<dbReference type="OrthoDB" id="75720at2759"/>
<feature type="transmembrane region" description="Helical" evidence="8">
    <location>
        <begin position="174"/>
        <end position="193"/>
    </location>
</feature>
<dbReference type="GO" id="GO:0015184">
    <property type="term" value="F:L-cystine transmembrane transporter activity"/>
    <property type="evidence" value="ECO:0007669"/>
    <property type="project" value="TreeGrafter"/>
</dbReference>
<feature type="region of interest" description="Disordered" evidence="7">
    <location>
        <begin position="252"/>
        <end position="274"/>
    </location>
</feature>
<dbReference type="InterPro" id="IPR005282">
    <property type="entry name" value="LC_transporter"/>
</dbReference>
<comment type="subcellular location">
    <subcellularLocation>
        <location evidence="1">Endomembrane system</location>
        <topology evidence="1">Multi-pass membrane protein</topology>
    </subcellularLocation>
</comment>
<dbReference type="PANTHER" id="PTHR13131:SF5">
    <property type="entry name" value="CYSTINOSIN"/>
    <property type="match status" value="1"/>
</dbReference>
<comment type="caution">
    <text evidence="9">The sequence shown here is derived from an EMBL/GenBank/DDBJ whole genome shotgun (WGS) entry which is preliminary data.</text>
</comment>
<evidence type="ECO:0000256" key="4">
    <source>
        <dbReference type="ARBA" id="ARBA00022737"/>
    </source>
</evidence>
<evidence type="ECO:0000256" key="2">
    <source>
        <dbReference type="ARBA" id="ARBA00022448"/>
    </source>
</evidence>
<dbReference type="Pfam" id="PF04193">
    <property type="entry name" value="PQ-loop"/>
    <property type="match status" value="2"/>
</dbReference>
<proteinExistence type="predicted"/>
<dbReference type="PANTHER" id="PTHR13131">
    <property type="entry name" value="CYSTINOSIN"/>
    <property type="match status" value="1"/>
</dbReference>
<evidence type="ECO:0000256" key="3">
    <source>
        <dbReference type="ARBA" id="ARBA00022692"/>
    </source>
</evidence>
<gene>
    <name evidence="9" type="ORF">BWQ96_05762</name>
</gene>
<protein>
    <submittedName>
        <fullName evidence="9">Cystinosin-like</fullName>
    </submittedName>
</protein>
<reference evidence="9 10" key="1">
    <citation type="journal article" date="2018" name="Mol. Biol. Evol.">
        <title>Analysis of the draft genome of the red seaweed Gracilariopsis chorda provides insights into genome size evolution in Rhodophyta.</title>
        <authorList>
            <person name="Lee J."/>
            <person name="Yang E.C."/>
            <person name="Graf L."/>
            <person name="Yang J.H."/>
            <person name="Qiu H."/>
            <person name="Zel Zion U."/>
            <person name="Chan C.X."/>
            <person name="Stephens T.G."/>
            <person name="Weber A.P.M."/>
            <person name="Boo G.H."/>
            <person name="Boo S.M."/>
            <person name="Kim K.M."/>
            <person name="Shin Y."/>
            <person name="Jung M."/>
            <person name="Lee S.J."/>
            <person name="Yim H.S."/>
            <person name="Lee J.H."/>
            <person name="Bhattacharya D."/>
            <person name="Yoon H.S."/>
        </authorList>
    </citation>
    <scope>NUCLEOTIDE SEQUENCE [LARGE SCALE GENOMIC DNA]</scope>
    <source>
        <strain evidence="9 10">SKKU-2015</strain>
        <tissue evidence="9">Whole body</tissue>
    </source>
</reference>
<evidence type="ECO:0000313" key="9">
    <source>
        <dbReference type="EMBL" id="PXF44490.1"/>
    </source>
</evidence>
<feature type="transmembrane region" description="Helical" evidence="8">
    <location>
        <begin position="6"/>
        <end position="24"/>
    </location>
</feature>
<dbReference type="Gene3D" id="1.20.1280.290">
    <property type="match status" value="2"/>
</dbReference>
<name>A0A2V3ITP8_9FLOR</name>
<keyword evidence="4" id="KW-0677">Repeat</keyword>
<dbReference type="GO" id="GO:0012505">
    <property type="term" value="C:endomembrane system"/>
    <property type="evidence" value="ECO:0007669"/>
    <property type="project" value="UniProtKB-SubCell"/>
</dbReference>
<sequence length="274" mass="30728">MSALEFFHVLFGWIYFVAWCACYWPQVKLNHERKTTCGLSPDFVALNLLGFISYTIYTLAYVLDESAIRSYKKHAGYSPQVEVNDAFFAVHGFLVSAWIGWQCVSMPPRTAPKRYTSAAALMVVSMIAVGFLGVVTGRVGWYSYARFNGGVKVISSIIKHIPQVVSNVRRSSTVGYSISLVLLDLIGCIFSLLQQALRCVMEGNLTAYTGNMAKTTLALEALLFDCYFITQHFCLYPDHTDTDVLQMKLETEGGRRDGESQDVPMERERLMAES</sequence>
<evidence type="ECO:0000256" key="1">
    <source>
        <dbReference type="ARBA" id="ARBA00004127"/>
    </source>
</evidence>
<organism evidence="9 10">
    <name type="scientific">Gracilariopsis chorda</name>
    <dbReference type="NCBI Taxonomy" id="448386"/>
    <lineage>
        <taxon>Eukaryota</taxon>
        <taxon>Rhodophyta</taxon>
        <taxon>Florideophyceae</taxon>
        <taxon>Rhodymeniophycidae</taxon>
        <taxon>Gracilariales</taxon>
        <taxon>Gracilariaceae</taxon>
        <taxon>Gracilariopsis</taxon>
    </lineage>
</organism>
<evidence type="ECO:0000256" key="6">
    <source>
        <dbReference type="ARBA" id="ARBA00023136"/>
    </source>
</evidence>
<dbReference type="AlphaFoldDB" id="A0A2V3ITP8"/>
<keyword evidence="5 8" id="KW-1133">Transmembrane helix</keyword>
<evidence type="ECO:0000256" key="7">
    <source>
        <dbReference type="SAM" id="MobiDB-lite"/>
    </source>
</evidence>
<dbReference type="GO" id="GO:0005774">
    <property type="term" value="C:vacuolar membrane"/>
    <property type="evidence" value="ECO:0007669"/>
    <property type="project" value="TreeGrafter"/>
</dbReference>
<keyword evidence="10" id="KW-1185">Reference proteome</keyword>
<evidence type="ECO:0000313" key="10">
    <source>
        <dbReference type="Proteomes" id="UP000247409"/>
    </source>
</evidence>
<accession>A0A2V3ITP8</accession>
<keyword evidence="3 8" id="KW-0812">Transmembrane</keyword>
<dbReference type="InterPro" id="IPR006603">
    <property type="entry name" value="PQ-loop_rpt"/>
</dbReference>
<feature type="transmembrane region" description="Helical" evidence="8">
    <location>
        <begin position="116"/>
        <end position="135"/>
    </location>
</feature>
<dbReference type="SMART" id="SM00679">
    <property type="entry name" value="CTNS"/>
    <property type="match status" value="2"/>
</dbReference>
<dbReference type="Proteomes" id="UP000247409">
    <property type="component" value="Unassembled WGS sequence"/>
</dbReference>
<evidence type="ECO:0000256" key="5">
    <source>
        <dbReference type="ARBA" id="ARBA00022989"/>
    </source>
</evidence>
<dbReference type="EMBL" id="NBIV01000089">
    <property type="protein sequence ID" value="PXF44490.1"/>
    <property type="molecule type" value="Genomic_DNA"/>
</dbReference>
<feature type="transmembrane region" description="Helical" evidence="8">
    <location>
        <begin position="44"/>
        <end position="63"/>
    </location>
</feature>
<keyword evidence="6 8" id="KW-0472">Membrane</keyword>
<keyword evidence="2" id="KW-0813">Transport</keyword>
<evidence type="ECO:0000256" key="8">
    <source>
        <dbReference type="SAM" id="Phobius"/>
    </source>
</evidence>